<evidence type="ECO:0000256" key="3">
    <source>
        <dbReference type="ARBA" id="ARBA00023110"/>
    </source>
</evidence>
<dbReference type="InterPro" id="IPR046357">
    <property type="entry name" value="PPIase_dom_sf"/>
</dbReference>
<dbReference type="EMBL" id="LVIE01000101">
    <property type="protein sequence ID" value="OHT24896.1"/>
    <property type="molecule type" value="Genomic_DNA"/>
</dbReference>
<dbReference type="GO" id="GO:0003755">
    <property type="term" value="F:peptidyl-prolyl cis-trans isomerase activity"/>
    <property type="evidence" value="ECO:0007669"/>
    <property type="project" value="UniProtKB-KW"/>
</dbReference>
<dbReference type="Gene3D" id="3.10.50.40">
    <property type="match status" value="1"/>
</dbReference>
<comment type="catalytic activity">
    <reaction evidence="1 4">
        <text>[protein]-peptidylproline (omega=180) = [protein]-peptidylproline (omega=0)</text>
        <dbReference type="Rhea" id="RHEA:16237"/>
        <dbReference type="Rhea" id="RHEA-COMP:10747"/>
        <dbReference type="Rhea" id="RHEA-COMP:10748"/>
        <dbReference type="ChEBI" id="CHEBI:83833"/>
        <dbReference type="ChEBI" id="CHEBI:83834"/>
        <dbReference type="EC" id="5.2.1.8"/>
    </reaction>
</comment>
<dbReference type="InterPro" id="IPR036944">
    <property type="entry name" value="PPIase_FKBP_N_sf"/>
</dbReference>
<feature type="coiled-coil region" evidence="5">
    <location>
        <begin position="75"/>
        <end position="116"/>
    </location>
</feature>
<evidence type="ECO:0000256" key="2">
    <source>
        <dbReference type="ARBA" id="ARBA00013194"/>
    </source>
</evidence>
<evidence type="ECO:0000259" key="6">
    <source>
        <dbReference type="PROSITE" id="PS50059"/>
    </source>
</evidence>
<dbReference type="AlphaFoldDB" id="A0A1S1HU40"/>
<comment type="caution">
    <text evidence="7">The sequence shown here is derived from an EMBL/GenBank/DDBJ whole genome shotgun (WGS) entry which is preliminary data.</text>
</comment>
<organism evidence="7 8">
    <name type="scientific">Providencia stuartii</name>
    <dbReference type="NCBI Taxonomy" id="588"/>
    <lineage>
        <taxon>Bacteria</taxon>
        <taxon>Pseudomonadati</taxon>
        <taxon>Pseudomonadota</taxon>
        <taxon>Gammaproteobacteria</taxon>
        <taxon>Enterobacterales</taxon>
        <taxon>Morganellaceae</taxon>
        <taxon>Providencia</taxon>
    </lineage>
</organism>
<name>A0A1S1HU40_PROST</name>
<accession>A0A1S1HU40</accession>
<dbReference type="GO" id="GO:0006457">
    <property type="term" value="P:protein folding"/>
    <property type="evidence" value="ECO:0007669"/>
    <property type="project" value="InterPro"/>
</dbReference>
<evidence type="ECO:0000313" key="7">
    <source>
        <dbReference type="EMBL" id="OHT24896.1"/>
    </source>
</evidence>
<dbReference type="Pfam" id="PF01346">
    <property type="entry name" value="FKBP_N"/>
    <property type="match status" value="1"/>
</dbReference>
<dbReference type="InterPro" id="IPR000774">
    <property type="entry name" value="PPIase_FKBP_N"/>
</dbReference>
<dbReference type="RefSeq" id="WP_070926410.1">
    <property type="nucleotide sequence ID" value="NZ_VAUE01000027.1"/>
</dbReference>
<dbReference type="PROSITE" id="PS50059">
    <property type="entry name" value="FKBP_PPIASE"/>
    <property type="match status" value="1"/>
</dbReference>
<reference evidence="7 8" key="1">
    <citation type="submission" date="2016-03" db="EMBL/GenBank/DDBJ databases">
        <title>Genome sequence of Providencia stuartii strain, isolated from the salivary glands of larval Lucilia sericata.</title>
        <authorList>
            <person name="Yuan Y."/>
            <person name="Zhang Y."/>
            <person name="Fu S."/>
            <person name="Crippen T.L."/>
            <person name="Visi D."/>
            <person name="Benbow M.E."/>
            <person name="Allen M."/>
            <person name="Tomberlin J.K."/>
            <person name="Sze S.-H."/>
            <person name="Tarone A.M."/>
        </authorList>
    </citation>
    <scope>NUCLEOTIDE SEQUENCE [LARGE SCALE GENOMIC DNA]</scope>
    <source>
        <strain evidence="7 8">Crippen</strain>
    </source>
</reference>
<keyword evidence="5" id="KW-0175">Coiled coil</keyword>
<evidence type="ECO:0000256" key="1">
    <source>
        <dbReference type="ARBA" id="ARBA00000971"/>
    </source>
</evidence>
<feature type="domain" description="PPIase FKBP-type" evidence="6">
    <location>
        <begin position="254"/>
        <end position="340"/>
    </location>
</feature>
<sequence>MAALYRVWPSINLTFTVGFFCTCFFISTAYSEEKNNSLPGLLQFAQEYEARKAQLSDNTPEAFSQTGIQLPQIKLKILQQQLHASQRREQQYREQLQQQQSDFQSLNNNLQLLAKKNSTPPPVSSTRSTLTIDALKKNEQLRQAYAAGIAIGQDALTIHQDNQSYGQSLDKQAYLAGITDAFEGRILLSPTELHTALIASEASIEKNKGKQKAQQATLAKHFLDNWKKQKEVKSDPMGYDYKINYLGQGKIKDNDVISIVVKESLLDGTVVSDMDLQNKSLTLPLDNYPPLFQSAIRHLQNHGEITFVVPPELAYGDEGYPPSVPPGASLIYTLRIADIQNASIQ</sequence>
<evidence type="ECO:0000256" key="4">
    <source>
        <dbReference type="PROSITE-ProRule" id="PRU00277"/>
    </source>
</evidence>
<dbReference type="EC" id="5.2.1.8" evidence="2 4"/>
<gene>
    <name evidence="7" type="ORF">A3Q29_16800</name>
</gene>
<keyword evidence="4" id="KW-0413">Isomerase</keyword>
<dbReference type="OrthoDB" id="6623070at2"/>
<dbReference type="InterPro" id="IPR001179">
    <property type="entry name" value="PPIase_FKBP_dom"/>
</dbReference>
<dbReference type="Gene3D" id="1.10.287.460">
    <property type="entry name" value="Peptidyl-prolyl cis-trans isomerase, FKBP-type, N-terminal domain"/>
    <property type="match status" value="1"/>
</dbReference>
<dbReference type="SUPFAM" id="SSF54534">
    <property type="entry name" value="FKBP-like"/>
    <property type="match status" value="1"/>
</dbReference>
<evidence type="ECO:0000313" key="8">
    <source>
        <dbReference type="Proteomes" id="UP000179588"/>
    </source>
</evidence>
<dbReference type="Pfam" id="PF00254">
    <property type="entry name" value="FKBP_C"/>
    <property type="match status" value="1"/>
</dbReference>
<keyword evidence="3 4" id="KW-0697">Rotamase</keyword>
<evidence type="ECO:0000256" key="5">
    <source>
        <dbReference type="SAM" id="Coils"/>
    </source>
</evidence>
<proteinExistence type="predicted"/>
<protein>
    <recommendedName>
        <fullName evidence="2 4">peptidylprolyl isomerase</fullName>
        <ecNumber evidence="2 4">5.2.1.8</ecNumber>
    </recommendedName>
</protein>
<keyword evidence="8" id="KW-1185">Reference proteome</keyword>
<dbReference type="Proteomes" id="UP000179588">
    <property type="component" value="Unassembled WGS sequence"/>
</dbReference>